<dbReference type="SUPFAM" id="SSF111369">
    <property type="entry name" value="HlyD-like secretion proteins"/>
    <property type="match status" value="1"/>
</dbReference>
<dbReference type="Gene3D" id="2.40.30.170">
    <property type="match status" value="1"/>
</dbReference>
<feature type="coiled-coil region" evidence="2">
    <location>
        <begin position="124"/>
        <end position="158"/>
    </location>
</feature>
<evidence type="ECO:0000259" key="4">
    <source>
        <dbReference type="Pfam" id="PF25954"/>
    </source>
</evidence>
<feature type="domain" description="CzcB-like barrel-sandwich hybrid" evidence="5">
    <location>
        <begin position="84"/>
        <end position="229"/>
    </location>
</feature>
<dbReference type="Gene3D" id="2.40.50.100">
    <property type="match status" value="1"/>
</dbReference>
<feature type="domain" description="CusB-like beta-barrel" evidence="4">
    <location>
        <begin position="253"/>
        <end position="327"/>
    </location>
</feature>
<dbReference type="STRING" id="1300342.I596_1109"/>
<dbReference type="PANTHER" id="PTHR30469">
    <property type="entry name" value="MULTIDRUG RESISTANCE PROTEIN MDTA"/>
    <property type="match status" value="1"/>
</dbReference>
<accession>A0A160DS94</accession>
<dbReference type="NCBIfam" id="TIGR01730">
    <property type="entry name" value="RND_mfp"/>
    <property type="match status" value="1"/>
</dbReference>
<proteinExistence type="inferred from homology"/>
<dbReference type="PANTHER" id="PTHR30469:SF38">
    <property type="entry name" value="HLYD FAMILY SECRETION PROTEIN"/>
    <property type="match status" value="1"/>
</dbReference>
<keyword evidence="3" id="KW-0472">Membrane</keyword>
<keyword evidence="3" id="KW-0812">Transmembrane</keyword>
<dbReference type="Pfam" id="PF25973">
    <property type="entry name" value="BSH_CzcB"/>
    <property type="match status" value="1"/>
</dbReference>
<dbReference type="InterPro" id="IPR058647">
    <property type="entry name" value="BSH_CzcB-like"/>
</dbReference>
<protein>
    <submittedName>
        <fullName evidence="6">Acriflavin resistance protein</fullName>
    </submittedName>
</protein>
<evidence type="ECO:0000259" key="5">
    <source>
        <dbReference type="Pfam" id="PF25973"/>
    </source>
</evidence>
<dbReference type="Gene3D" id="1.10.287.470">
    <property type="entry name" value="Helix hairpin bin"/>
    <property type="match status" value="1"/>
</dbReference>
<gene>
    <name evidence="6" type="ORF">I596_1109</name>
</gene>
<dbReference type="KEGG" id="dko:I596_1109"/>
<feature type="transmembrane region" description="Helical" evidence="3">
    <location>
        <begin position="25"/>
        <end position="46"/>
    </location>
</feature>
<dbReference type="RefSeq" id="WP_067645109.1">
    <property type="nucleotide sequence ID" value="NZ_CP015249.1"/>
</dbReference>
<dbReference type="Gene3D" id="2.40.420.20">
    <property type="match status" value="1"/>
</dbReference>
<dbReference type="InterPro" id="IPR058792">
    <property type="entry name" value="Beta-barrel_RND_2"/>
</dbReference>
<evidence type="ECO:0000256" key="3">
    <source>
        <dbReference type="SAM" id="Phobius"/>
    </source>
</evidence>
<keyword evidence="7" id="KW-1185">Reference proteome</keyword>
<dbReference type="GO" id="GO:1990281">
    <property type="term" value="C:efflux pump complex"/>
    <property type="evidence" value="ECO:0007669"/>
    <property type="project" value="TreeGrafter"/>
</dbReference>
<sequence>MDNKNELLSQLRIDRSTPETASRTPWIVAAVAVLLLAAGGGAWWFLTQAKPVVVESAVAVAPAAAGSGATAVLQATGYVTARRQATVSAQITGTLTEVLIEEGERVEAGQVLARLEDTAQQAGLGQAQAQLAQARAQVGQYQAELAQARRDLKRQQDLVGRKLVSQQAVETAQTHTETLAAQLLAQQRYTDLAQAQLRSAQVQLDYTTVRAPFGGVVIAKAAQVGEIVSPLSAGGGFTRTGIGTIVDMDSLEVEVDVNESYINRVAAGAPAQAVLDAYQDWTIPARVIAIIPTADRGKATVKVRVALEQKDPRILPDMGTRVSFMEETKPTAQAQPPKGVLVPATAIVQRDGRNLVYVIDGERVRAQAVTPGQAYADLRLVEGLAAATRIVRAPSPELADGARVETQSK</sequence>
<name>A0A160DS94_9GAMM</name>
<reference evidence="6 7" key="1">
    <citation type="submission" date="2016-04" db="EMBL/GenBank/DDBJ databases">
        <title>Complete genome sequence of Dokdonella koreensis DS-123T.</title>
        <authorList>
            <person name="Kim J.F."/>
            <person name="Lee H."/>
            <person name="Kwak M.-J."/>
        </authorList>
    </citation>
    <scope>NUCLEOTIDE SEQUENCE [LARGE SCALE GENOMIC DNA]</scope>
    <source>
        <strain evidence="6 7">DS-123</strain>
    </source>
</reference>
<keyword evidence="2" id="KW-0175">Coiled coil</keyword>
<dbReference type="PATRIC" id="fig|1300342.3.peg.1083"/>
<evidence type="ECO:0000256" key="1">
    <source>
        <dbReference type="ARBA" id="ARBA00009477"/>
    </source>
</evidence>
<dbReference type="GO" id="GO:0015562">
    <property type="term" value="F:efflux transmembrane transporter activity"/>
    <property type="evidence" value="ECO:0007669"/>
    <property type="project" value="TreeGrafter"/>
</dbReference>
<organism evidence="6 7">
    <name type="scientific">Dokdonella koreensis DS-123</name>
    <dbReference type="NCBI Taxonomy" id="1300342"/>
    <lineage>
        <taxon>Bacteria</taxon>
        <taxon>Pseudomonadati</taxon>
        <taxon>Pseudomonadota</taxon>
        <taxon>Gammaproteobacteria</taxon>
        <taxon>Lysobacterales</taxon>
        <taxon>Rhodanobacteraceae</taxon>
        <taxon>Dokdonella</taxon>
    </lineage>
</organism>
<evidence type="ECO:0000256" key="2">
    <source>
        <dbReference type="SAM" id="Coils"/>
    </source>
</evidence>
<dbReference type="EMBL" id="CP015249">
    <property type="protein sequence ID" value="ANB17139.1"/>
    <property type="molecule type" value="Genomic_DNA"/>
</dbReference>
<dbReference type="AlphaFoldDB" id="A0A160DS94"/>
<keyword evidence="3" id="KW-1133">Transmembrane helix</keyword>
<dbReference type="Proteomes" id="UP000076830">
    <property type="component" value="Chromosome"/>
</dbReference>
<comment type="similarity">
    <text evidence="1">Belongs to the membrane fusion protein (MFP) (TC 8.A.1) family.</text>
</comment>
<evidence type="ECO:0000313" key="6">
    <source>
        <dbReference type="EMBL" id="ANB17139.1"/>
    </source>
</evidence>
<evidence type="ECO:0000313" key="7">
    <source>
        <dbReference type="Proteomes" id="UP000076830"/>
    </source>
</evidence>
<dbReference type="Pfam" id="PF25954">
    <property type="entry name" value="Beta-barrel_RND_2"/>
    <property type="match status" value="1"/>
</dbReference>
<dbReference type="OrthoDB" id="9789643at2"/>
<dbReference type="InterPro" id="IPR006143">
    <property type="entry name" value="RND_pump_MFP"/>
</dbReference>